<evidence type="ECO:0000256" key="3">
    <source>
        <dbReference type="ARBA" id="ARBA00006484"/>
    </source>
</evidence>
<dbReference type="SUPFAM" id="SSF51735">
    <property type="entry name" value="NAD(P)-binding Rossmann-fold domains"/>
    <property type="match status" value="1"/>
</dbReference>
<dbReference type="PANTHER" id="PTHR45024:SF2">
    <property type="entry name" value="SCP2 DOMAIN-CONTAINING PROTEIN"/>
    <property type="match status" value="1"/>
</dbReference>
<dbReference type="FunFam" id="3.30.1050.10:FF:000004">
    <property type="entry name" value="Hydroxysteroid 17-beta dehydrogenase 4"/>
    <property type="match status" value="1"/>
</dbReference>
<dbReference type="FunFam" id="3.10.129.10:FF:000013">
    <property type="entry name" value="Peroxisomal multifunctional enzyme type 2"/>
    <property type="match status" value="1"/>
</dbReference>
<dbReference type="InterPro" id="IPR051687">
    <property type="entry name" value="Peroxisomal_Beta-Oxidation"/>
</dbReference>
<evidence type="ECO:0000313" key="11">
    <source>
        <dbReference type="Proteomes" id="UP000006813"/>
    </source>
</evidence>
<dbReference type="FunCoup" id="G5AX60">
    <property type="interactions" value="1471"/>
</dbReference>
<dbReference type="PROSITE" id="PS00061">
    <property type="entry name" value="ADH_SHORT"/>
    <property type="match status" value="1"/>
</dbReference>
<dbReference type="InterPro" id="IPR003033">
    <property type="entry name" value="SCP2_sterol-bd_dom"/>
</dbReference>
<keyword evidence="6" id="KW-0443">Lipid metabolism</keyword>
<dbReference type="Pfam" id="PF01575">
    <property type="entry name" value="MaoC_dehydratas"/>
    <property type="match status" value="1"/>
</dbReference>
<accession>G5AX60</accession>
<dbReference type="GO" id="GO:0018812">
    <property type="term" value="F:3-hydroxyacyl-CoA dehydratase activity"/>
    <property type="evidence" value="ECO:0007669"/>
    <property type="project" value="UniProtKB-ARBA"/>
</dbReference>
<reference evidence="10 11" key="1">
    <citation type="journal article" date="2011" name="Nature">
        <title>Genome sequencing reveals insights into physiology and longevity of the naked mole rat.</title>
        <authorList>
            <person name="Kim E.B."/>
            <person name="Fang X."/>
            <person name="Fushan A.A."/>
            <person name="Huang Z."/>
            <person name="Lobanov A.V."/>
            <person name="Han L."/>
            <person name="Marino S.M."/>
            <person name="Sun X."/>
            <person name="Turanov A.A."/>
            <person name="Yang P."/>
            <person name="Yim S.H."/>
            <person name="Zhao X."/>
            <person name="Kasaikina M.V."/>
            <person name="Stoletzki N."/>
            <person name="Peng C."/>
            <person name="Polak P."/>
            <person name="Xiong Z."/>
            <person name="Kiezun A."/>
            <person name="Zhu Y."/>
            <person name="Chen Y."/>
            <person name="Kryukov G.V."/>
            <person name="Zhang Q."/>
            <person name="Peshkin L."/>
            <person name="Yang L."/>
            <person name="Bronson R.T."/>
            <person name="Buffenstein R."/>
            <person name="Wang B."/>
            <person name="Han C."/>
            <person name="Li Q."/>
            <person name="Chen L."/>
            <person name="Zhao W."/>
            <person name="Sunyaev S.R."/>
            <person name="Park T.J."/>
            <person name="Zhang G."/>
            <person name="Wang J."/>
            <person name="Gladyshev V.N."/>
        </authorList>
    </citation>
    <scope>NUCLEOTIDE SEQUENCE [LARGE SCALE GENOMIC DNA]</scope>
</reference>
<comment type="subcellular location">
    <subcellularLocation>
        <location evidence="1">Peroxisome</location>
    </subcellularLocation>
</comment>
<evidence type="ECO:0000256" key="5">
    <source>
        <dbReference type="ARBA" id="ARBA00023002"/>
    </source>
</evidence>
<dbReference type="GO" id="GO:0016491">
    <property type="term" value="F:oxidoreductase activity"/>
    <property type="evidence" value="ECO:0007669"/>
    <property type="project" value="UniProtKB-KW"/>
</dbReference>
<dbReference type="Gene3D" id="3.40.50.720">
    <property type="entry name" value="NAD(P)-binding Rossmann-like Domain"/>
    <property type="match status" value="2"/>
</dbReference>
<dbReference type="CDD" id="cd03448">
    <property type="entry name" value="HDE_HSD"/>
    <property type="match status" value="1"/>
</dbReference>
<dbReference type="Pfam" id="PF02036">
    <property type="entry name" value="SCP2"/>
    <property type="match status" value="1"/>
</dbReference>
<sequence length="668" mass="72557">MDSPLQFHGRVVLITGAGRGLGRVYALAFAERGASVIVNDLGGDFKGVGKGSLAADKVVEEIRRKGGKAVANYDSVEAGEKVVKEALDAFGRIDVVVNNAGIIMTSSAAGIYGNFGQANYSAAKLGLLGLANTLAIEGRKNNIHCNTIAPSAGSRMTETVLPEDLVQALKPEYVAPLVLWLCHESCEENGGLFEVGGGWIGKLRWERTLGAVVRQKNQSVTPEAVKANWKKICDFDNASKPQSVQESTGSIIEVLHKLDSEEEISPNPTSHATSTASPGFASAIGYKLPSYFSAYTELDTIMYALGVGASLKDPKDLKFLYEGSSDFSCLPTFGVIVAQKSMTSGGLAEIPGLPINFAKVLHGEQYLQIYKLFPRAVHSYSGKELICYSQYSLFLVGSGGFGGKRTSEKVKVAVAIPSRPPDAVITDNTSLNQAALYRLSGDWNPLHIDPNFASLAGFEKPILHGLCTFGFSARHVLQQFADNDVSRFKAIKARFAKPVYPGQTVRTEMWKEDNRIHFQTKIQETGDIVISNAYVDLLPPSRISAKTHPESGELQSTFVFEEINRRLKDVGKEVVKKVNAIFEWHITKGGSIAAKWTIDLKNDSGKVYQGPAEGSADTTIIISDEDFMEVVLGKLDPQKAFFSGRLKARGNIMLSQKLQMILKDYSKL</sequence>
<name>G5AX60_HETGA</name>
<keyword evidence="7" id="KW-0576">Peroxisome</keyword>
<comment type="similarity">
    <text evidence="3">Belongs to the short-chain dehydrogenases/reductases (SDR) family.</text>
</comment>
<evidence type="ECO:0000256" key="4">
    <source>
        <dbReference type="ARBA" id="ARBA00022832"/>
    </source>
</evidence>
<protein>
    <submittedName>
        <fullName evidence="10">Peroxisomal multifunctional enzyme type 2</fullName>
    </submittedName>
</protein>
<dbReference type="InterPro" id="IPR020904">
    <property type="entry name" value="Sc_DH/Rdtase_CS"/>
</dbReference>
<dbReference type="InterPro" id="IPR036291">
    <property type="entry name" value="NAD(P)-bd_dom_sf"/>
</dbReference>
<dbReference type="InterPro" id="IPR002347">
    <property type="entry name" value="SDR_fam"/>
</dbReference>
<dbReference type="InterPro" id="IPR054357">
    <property type="entry name" value="MFE-2_N"/>
</dbReference>
<evidence type="ECO:0000256" key="7">
    <source>
        <dbReference type="ARBA" id="ARBA00023140"/>
    </source>
</evidence>
<evidence type="ECO:0000256" key="1">
    <source>
        <dbReference type="ARBA" id="ARBA00004275"/>
    </source>
</evidence>
<evidence type="ECO:0000256" key="6">
    <source>
        <dbReference type="ARBA" id="ARBA00023098"/>
    </source>
</evidence>
<organism evidence="10 11">
    <name type="scientific">Heterocephalus glaber</name>
    <name type="common">Naked mole rat</name>
    <dbReference type="NCBI Taxonomy" id="10181"/>
    <lineage>
        <taxon>Eukaryota</taxon>
        <taxon>Metazoa</taxon>
        <taxon>Chordata</taxon>
        <taxon>Craniata</taxon>
        <taxon>Vertebrata</taxon>
        <taxon>Euteleostomi</taxon>
        <taxon>Mammalia</taxon>
        <taxon>Eutheria</taxon>
        <taxon>Euarchontoglires</taxon>
        <taxon>Glires</taxon>
        <taxon>Rodentia</taxon>
        <taxon>Hystricomorpha</taxon>
        <taxon>Bathyergidae</taxon>
        <taxon>Heterocephalus</taxon>
    </lineage>
</organism>
<dbReference type="SMART" id="SM00822">
    <property type="entry name" value="PKS_KR"/>
    <property type="match status" value="1"/>
</dbReference>
<keyword evidence="8" id="KW-0456">Lyase</keyword>
<dbReference type="FunFam" id="1.10.287.4290:FF:000001">
    <property type="entry name" value="Peroxisomal multifunctional enzyme type 2"/>
    <property type="match status" value="1"/>
</dbReference>
<dbReference type="STRING" id="10181.G5AX60"/>
<dbReference type="PRINTS" id="PR00081">
    <property type="entry name" value="GDHRDH"/>
</dbReference>
<dbReference type="InterPro" id="IPR036527">
    <property type="entry name" value="SCP2_sterol-bd_dom_sf"/>
</dbReference>
<dbReference type="InterPro" id="IPR002539">
    <property type="entry name" value="MaoC-like_dom"/>
</dbReference>
<dbReference type="Pfam" id="PF22622">
    <property type="entry name" value="MFE-2_hydrat-2_N"/>
    <property type="match status" value="1"/>
</dbReference>
<dbReference type="Proteomes" id="UP000006813">
    <property type="component" value="Unassembled WGS sequence"/>
</dbReference>
<dbReference type="EMBL" id="JH167376">
    <property type="protein sequence ID" value="EHB01621.1"/>
    <property type="molecule type" value="Genomic_DNA"/>
</dbReference>
<dbReference type="Gene3D" id="1.10.287.4290">
    <property type="match status" value="1"/>
</dbReference>
<dbReference type="CDD" id="cd05353">
    <property type="entry name" value="hydroxyacyl-CoA-like_DH_SDR_c-like"/>
    <property type="match status" value="1"/>
</dbReference>
<dbReference type="PANTHER" id="PTHR45024">
    <property type="entry name" value="DEHYDROGENASES, SHORT CHAIN"/>
    <property type="match status" value="1"/>
</dbReference>
<keyword evidence="4" id="KW-0276">Fatty acid metabolism</keyword>
<gene>
    <name evidence="10" type="ORF">GW7_07527</name>
</gene>
<dbReference type="SUPFAM" id="SSF54637">
    <property type="entry name" value="Thioesterase/thiol ester dehydrase-isomerase"/>
    <property type="match status" value="2"/>
</dbReference>
<dbReference type="InParanoid" id="G5AX60"/>
<evidence type="ECO:0000256" key="2">
    <source>
        <dbReference type="ARBA" id="ARBA00005005"/>
    </source>
</evidence>
<dbReference type="Pfam" id="PF00106">
    <property type="entry name" value="adh_short"/>
    <property type="match status" value="1"/>
</dbReference>
<dbReference type="Gene3D" id="3.30.1050.10">
    <property type="entry name" value="SCP2 sterol-binding domain"/>
    <property type="match status" value="1"/>
</dbReference>
<dbReference type="SUPFAM" id="SSF55718">
    <property type="entry name" value="SCP-like"/>
    <property type="match status" value="1"/>
</dbReference>
<dbReference type="AlphaFoldDB" id="G5AX60"/>
<dbReference type="Gene3D" id="3.10.129.10">
    <property type="entry name" value="Hotdog Thioesterase"/>
    <property type="match status" value="2"/>
</dbReference>
<dbReference type="InterPro" id="IPR029069">
    <property type="entry name" value="HotDog_dom_sf"/>
</dbReference>
<proteinExistence type="inferred from homology"/>
<dbReference type="UniPathway" id="UPA00659"/>
<comment type="pathway">
    <text evidence="2">Lipid metabolism; fatty acid beta-oxidation.</text>
</comment>
<feature type="domain" description="Ketoreductase" evidence="9">
    <location>
        <begin position="10"/>
        <end position="140"/>
    </location>
</feature>
<evidence type="ECO:0000256" key="8">
    <source>
        <dbReference type="ARBA" id="ARBA00023239"/>
    </source>
</evidence>
<dbReference type="GO" id="GO:0006635">
    <property type="term" value="P:fatty acid beta-oxidation"/>
    <property type="evidence" value="ECO:0007669"/>
    <property type="project" value="UniProtKB-UniPathway"/>
</dbReference>
<evidence type="ECO:0000259" key="9">
    <source>
        <dbReference type="SMART" id="SM00822"/>
    </source>
</evidence>
<dbReference type="InterPro" id="IPR057326">
    <property type="entry name" value="KR_dom"/>
</dbReference>
<keyword evidence="5" id="KW-0560">Oxidoreductase</keyword>
<evidence type="ECO:0000313" key="10">
    <source>
        <dbReference type="EMBL" id="EHB01621.1"/>
    </source>
</evidence>
<dbReference type="eggNOG" id="ENOG502QPX4">
    <property type="taxonomic scope" value="Eukaryota"/>
</dbReference>
<dbReference type="GO" id="GO:0005777">
    <property type="term" value="C:peroxisome"/>
    <property type="evidence" value="ECO:0007669"/>
    <property type="project" value="UniProtKB-SubCell"/>
</dbReference>